<evidence type="ECO:0000313" key="6">
    <source>
        <dbReference type="Proteomes" id="UP000523007"/>
    </source>
</evidence>
<dbReference type="PANTHER" id="PTHR46796">
    <property type="entry name" value="HTH-TYPE TRANSCRIPTIONAL ACTIVATOR RHAS-RELATED"/>
    <property type="match status" value="1"/>
</dbReference>
<dbReference type="SMART" id="SM00342">
    <property type="entry name" value="HTH_ARAC"/>
    <property type="match status" value="1"/>
</dbReference>
<feature type="domain" description="HTH araC/xylS-type" evidence="4">
    <location>
        <begin position="144"/>
        <end position="242"/>
    </location>
</feature>
<keyword evidence="6" id="KW-1185">Reference proteome</keyword>
<dbReference type="InterPro" id="IPR050204">
    <property type="entry name" value="AraC_XylS_family_regulators"/>
</dbReference>
<evidence type="ECO:0000256" key="1">
    <source>
        <dbReference type="ARBA" id="ARBA00023015"/>
    </source>
</evidence>
<evidence type="ECO:0000256" key="2">
    <source>
        <dbReference type="ARBA" id="ARBA00023125"/>
    </source>
</evidence>
<comment type="caution">
    <text evidence="5">The sequence shown here is derived from an EMBL/GenBank/DDBJ whole genome shotgun (WGS) entry which is preliminary data.</text>
</comment>
<name>A0A7W7RK21_9ACTN</name>
<dbReference type="RefSeq" id="WP_184580648.1">
    <property type="nucleotide sequence ID" value="NZ_JACHJT010000001.1"/>
</dbReference>
<organism evidence="5 6">
    <name type="scientific">Lipingzhangella halophila</name>
    <dbReference type="NCBI Taxonomy" id="1783352"/>
    <lineage>
        <taxon>Bacteria</taxon>
        <taxon>Bacillati</taxon>
        <taxon>Actinomycetota</taxon>
        <taxon>Actinomycetes</taxon>
        <taxon>Streptosporangiales</taxon>
        <taxon>Nocardiopsidaceae</taxon>
        <taxon>Lipingzhangella</taxon>
    </lineage>
</organism>
<accession>A0A7W7RK21</accession>
<dbReference type="InterPro" id="IPR018060">
    <property type="entry name" value="HTH_AraC"/>
</dbReference>
<keyword evidence="3" id="KW-0804">Transcription</keyword>
<dbReference type="Pfam" id="PF12833">
    <property type="entry name" value="HTH_18"/>
    <property type="match status" value="1"/>
</dbReference>
<dbReference type="EMBL" id="JACHJT010000001">
    <property type="protein sequence ID" value="MBB4932951.1"/>
    <property type="molecule type" value="Genomic_DNA"/>
</dbReference>
<dbReference type="Gene3D" id="1.10.10.60">
    <property type="entry name" value="Homeodomain-like"/>
    <property type="match status" value="2"/>
</dbReference>
<evidence type="ECO:0000313" key="5">
    <source>
        <dbReference type="EMBL" id="MBB4932951.1"/>
    </source>
</evidence>
<evidence type="ECO:0000256" key="3">
    <source>
        <dbReference type="ARBA" id="ARBA00023163"/>
    </source>
</evidence>
<dbReference type="PROSITE" id="PS01124">
    <property type="entry name" value="HTH_ARAC_FAMILY_2"/>
    <property type="match status" value="1"/>
</dbReference>
<keyword evidence="1" id="KW-0805">Transcription regulation</keyword>
<dbReference type="InterPro" id="IPR009057">
    <property type="entry name" value="Homeodomain-like_sf"/>
</dbReference>
<dbReference type="PANTHER" id="PTHR46796:SF6">
    <property type="entry name" value="ARAC SUBFAMILY"/>
    <property type="match status" value="1"/>
</dbReference>
<evidence type="ECO:0000259" key="4">
    <source>
        <dbReference type="PROSITE" id="PS01124"/>
    </source>
</evidence>
<dbReference type="GO" id="GO:0003700">
    <property type="term" value="F:DNA-binding transcription factor activity"/>
    <property type="evidence" value="ECO:0007669"/>
    <property type="project" value="InterPro"/>
</dbReference>
<keyword evidence="2" id="KW-0238">DNA-binding</keyword>
<reference evidence="5 6" key="1">
    <citation type="submission" date="2020-08" db="EMBL/GenBank/DDBJ databases">
        <title>Sequencing the genomes of 1000 actinobacteria strains.</title>
        <authorList>
            <person name="Klenk H.-P."/>
        </authorList>
    </citation>
    <scope>NUCLEOTIDE SEQUENCE [LARGE SCALE GENOMIC DNA]</scope>
    <source>
        <strain evidence="5 6">DSM 102030</strain>
    </source>
</reference>
<protein>
    <submittedName>
        <fullName evidence="5">AraC family transcriptional regulator</fullName>
    </submittedName>
</protein>
<dbReference type="SUPFAM" id="SSF46689">
    <property type="entry name" value="Homeodomain-like"/>
    <property type="match status" value="2"/>
</dbReference>
<gene>
    <name evidence="5" type="ORF">F4561_003771</name>
</gene>
<dbReference type="GO" id="GO:0043565">
    <property type="term" value="F:sequence-specific DNA binding"/>
    <property type="evidence" value="ECO:0007669"/>
    <property type="project" value="InterPro"/>
</dbReference>
<sequence>MTKPQQVGVSFAENSRVELTRCGRSTAVDIQPGDVFANGWQELYWSRVTRMDEALEIYPDPAVLRAAAGRSSAVEIEPLTAARDAVVLAIAARLKRAHVHDTCLDGVYASSLAHRLAEHLVTYYCGIRPDRGRPRGGLDRARLRRVTEVVDARVDEPLTISDLAAAAHLSPFHFARSFKESTGMAPHEFVTTRRMERAKALLMRGGLSAPEVAYRMGFSNLRHFRQMLYRCTGFMPGELRAGASE</sequence>
<dbReference type="Proteomes" id="UP000523007">
    <property type="component" value="Unassembled WGS sequence"/>
</dbReference>
<dbReference type="AlphaFoldDB" id="A0A7W7RK21"/>
<proteinExistence type="predicted"/>